<protein>
    <submittedName>
        <fullName evidence="1">Uncharacterized protein</fullName>
    </submittedName>
</protein>
<dbReference type="Proteomes" id="UP001501759">
    <property type="component" value="Unassembled WGS sequence"/>
</dbReference>
<keyword evidence="2" id="KW-1185">Reference proteome</keyword>
<dbReference type="EMBL" id="BAABKB010000021">
    <property type="protein sequence ID" value="GAA5020723.1"/>
    <property type="molecule type" value="Genomic_DNA"/>
</dbReference>
<organism evidence="1 2">
    <name type="scientific">Streptomyces siamensis</name>
    <dbReference type="NCBI Taxonomy" id="1274986"/>
    <lineage>
        <taxon>Bacteria</taxon>
        <taxon>Bacillati</taxon>
        <taxon>Actinomycetota</taxon>
        <taxon>Actinomycetes</taxon>
        <taxon>Kitasatosporales</taxon>
        <taxon>Streptomycetaceae</taxon>
        <taxon>Streptomyces</taxon>
    </lineage>
</organism>
<gene>
    <name evidence="1" type="ORF">GCM10023335_50790</name>
</gene>
<reference evidence="2" key="1">
    <citation type="journal article" date="2019" name="Int. J. Syst. Evol. Microbiol.">
        <title>The Global Catalogue of Microorganisms (GCM) 10K type strain sequencing project: providing services to taxonomists for standard genome sequencing and annotation.</title>
        <authorList>
            <consortium name="The Broad Institute Genomics Platform"/>
            <consortium name="The Broad Institute Genome Sequencing Center for Infectious Disease"/>
            <person name="Wu L."/>
            <person name="Ma J."/>
        </authorList>
    </citation>
    <scope>NUCLEOTIDE SEQUENCE [LARGE SCALE GENOMIC DNA]</scope>
    <source>
        <strain evidence="2">JCM 18409</strain>
    </source>
</reference>
<evidence type="ECO:0000313" key="2">
    <source>
        <dbReference type="Proteomes" id="UP001501759"/>
    </source>
</evidence>
<comment type="caution">
    <text evidence="1">The sequence shown here is derived from an EMBL/GenBank/DDBJ whole genome shotgun (WGS) entry which is preliminary data.</text>
</comment>
<evidence type="ECO:0000313" key="1">
    <source>
        <dbReference type="EMBL" id="GAA5020723.1"/>
    </source>
</evidence>
<sequence length="59" mass="6733">MGMPRMTLQTRQVLRALLEDPAEQRSGLDLYRLTQDRAVQARDALARARGARREPGRGR</sequence>
<dbReference type="RefSeq" id="WP_345653701.1">
    <property type="nucleotide sequence ID" value="NZ_BAABKB010000021.1"/>
</dbReference>
<accession>A0ABP9J5B5</accession>
<proteinExistence type="predicted"/>
<name>A0ABP9J5B5_9ACTN</name>